<dbReference type="Proteomes" id="UP000075515">
    <property type="component" value="Unassembled WGS sequence"/>
</dbReference>
<proteinExistence type="predicted"/>
<dbReference type="AlphaFoldDB" id="A0A150TAB4"/>
<reference evidence="1 2" key="1">
    <citation type="submission" date="2014-02" db="EMBL/GenBank/DDBJ databases">
        <title>The small core and large imbalanced accessory genome model reveals a collaborative survival strategy of Sorangium cellulosum strains in nature.</title>
        <authorList>
            <person name="Han K."/>
            <person name="Peng R."/>
            <person name="Blom J."/>
            <person name="Li Y.-Z."/>
        </authorList>
    </citation>
    <scope>NUCLEOTIDE SEQUENCE [LARGE SCALE GENOMIC DNA]</scope>
    <source>
        <strain evidence="1 2">So0149</strain>
    </source>
</reference>
<sequence length="97" mass="10241">MLEGSEAFVAVDGGFALASTGDSVREIEALFERRGGLHAALPASGDEKLRFYLPGGFEIGVREIGAEGEGAVVERAVAYRRQGGTSFWSAVDAGYEE</sequence>
<accession>A0A150TAB4</accession>
<gene>
    <name evidence="1" type="ORF">BE18_32925</name>
</gene>
<protein>
    <submittedName>
        <fullName evidence="1">Uncharacterized protein</fullName>
    </submittedName>
</protein>
<organism evidence="1 2">
    <name type="scientific">Sorangium cellulosum</name>
    <name type="common">Polyangium cellulosum</name>
    <dbReference type="NCBI Taxonomy" id="56"/>
    <lineage>
        <taxon>Bacteria</taxon>
        <taxon>Pseudomonadati</taxon>
        <taxon>Myxococcota</taxon>
        <taxon>Polyangia</taxon>
        <taxon>Polyangiales</taxon>
        <taxon>Polyangiaceae</taxon>
        <taxon>Sorangium</taxon>
    </lineage>
</organism>
<name>A0A150TAB4_SORCE</name>
<comment type="caution">
    <text evidence="1">The sequence shown here is derived from an EMBL/GenBank/DDBJ whole genome shotgun (WGS) entry which is preliminary data.</text>
</comment>
<feature type="non-terminal residue" evidence="1">
    <location>
        <position position="97"/>
    </location>
</feature>
<evidence type="ECO:0000313" key="1">
    <source>
        <dbReference type="EMBL" id="KYG01642.1"/>
    </source>
</evidence>
<evidence type="ECO:0000313" key="2">
    <source>
        <dbReference type="Proteomes" id="UP000075515"/>
    </source>
</evidence>
<dbReference type="EMBL" id="JEMC01000832">
    <property type="protein sequence ID" value="KYG01642.1"/>
    <property type="molecule type" value="Genomic_DNA"/>
</dbReference>